<feature type="compositionally biased region" description="Basic residues" evidence="1">
    <location>
        <begin position="112"/>
        <end position="126"/>
    </location>
</feature>
<accession>A0A921U0P5</accession>
<evidence type="ECO:0000256" key="1">
    <source>
        <dbReference type="SAM" id="MobiDB-lite"/>
    </source>
</evidence>
<feature type="compositionally biased region" description="Low complexity" evidence="1">
    <location>
        <begin position="66"/>
        <end position="75"/>
    </location>
</feature>
<evidence type="ECO:0000313" key="2">
    <source>
        <dbReference type="EMBL" id="KAG0513701.1"/>
    </source>
</evidence>
<protein>
    <submittedName>
        <fullName evidence="2">Uncharacterized protein</fullName>
    </submittedName>
</protein>
<organism evidence="2 3">
    <name type="scientific">Sorghum bicolor</name>
    <name type="common">Sorghum</name>
    <name type="synonym">Sorghum vulgare</name>
    <dbReference type="NCBI Taxonomy" id="4558"/>
    <lineage>
        <taxon>Eukaryota</taxon>
        <taxon>Viridiplantae</taxon>
        <taxon>Streptophyta</taxon>
        <taxon>Embryophyta</taxon>
        <taxon>Tracheophyta</taxon>
        <taxon>Spermatophyta</taxon>
        <taxon>Magnoliopsida</taxon>
        <taxon>Liliopsida</taxon>
        <taxon>Poales</taxon>
        <taxon>Poaceae</taxon>
        <taxon>PACMAD clade</taxon>
        <taxon>Panicoideae</taxon>
        <taxon>Andropogonodae</taxon>
        <taxon>Andropogoneae</taxon>
        <taxon>Sorghinae</taxon>
        <taxon>Sorghum</taxon>
    </lineage>
</organism>
<dbReference type="Proteomes" id="UP000807115">
    <property type="component" value="Chromosome 10"/>
</dbReference>
<name>A0A921U0P5_SORBI</name>
<feature type="region of interest" description="Disordered" evidence="1">
    <location>
        <begin position="31"/>
        <end position="126"/>
    </location>
</feature>
<gene>
    <name evidence="2" type="ORF">BDA96_10G124900</name>
</gene>
<sequence length="126" mass="13683">MLQSSPDSRRFTPDTFLLASHPPISASSAAIVAPSDSTRTHAAATHRLYPSTTHSWPPLPPPWRNSSASRSYSAAPTPLDALPQALVPHPPRPHRRTGQERSASSGIPHAGQRARLRIRHGKVQIQ</sequence>
<reference evidence="2" key="1">
    <citation type="journal article" date="2019" name="BMC Genomics">
        <title>A new reference genome for Sorghum bicolor reveals high levels of sequence similarity between sweet and grain genotypes: implications for the genetics of sugar metabolism.</title>
        <authorList>
            <person name="Cooper E.A."/>
            <person name="Brenton Z.W."/>
            <person name="Flinn B.S."/>
            <person name="Jenkins J."/>
            <person name="Shu S."/>
            <person name="Flowers D."/>
            <person name="Luo F."/>
            <person name="Wang Y."/>
            <person name="Xia P."/>
            <person name="Barry K."/>
            <person name="Daum C."/>
            <person name="Lipzen A."/>
            <person name="Yoshinaga Y."/>
            <person name="Schmutz J."/>
            <person name="Saski C."/>
            <person name="Vermerris W."/>
            <person name="Kresovich S."/>
        </authorList>
    </citation>
    <scope>NUCLEOTIDE SEQUENCE</scope>
</reference>
<comment type="caution">
    <text evidence="2">The sequence shown here is derived from an EMBL/GenBank/DDBJ whole genome shotgun (WGS) entry which is preliminary data.</text>
</comment>
<dbReference type="EMBL" id="CM027689">
    <property type="protein sequence ID" value="KAG0513701.1"/>
    <property type="molecule type" value="Genomic_DNA"/>
</dbReference>
<evidence type="ECO:0000313" key="3">
    <source>
        <dbReference type="Proteomes" id="UP000807115"/>
    </source>
</evidence>
<reference evidence="2" key="2">
    <citation type="submission" date="2020-10" db="EMBL/GenBank/DDBJ databases">
        <authorList>
            <person name="Cooper E.A."/>
            <person name="Brenton Z.W."/>
            <person name="Flinn B.S."/>
            <person name="Jenkins J."/>
            <person name="Shu S."/>
            <person name="Flowers D."/>
            <person name="Luo F."/>
            <person name="Wang Y."/>
            <person name="Xia P."/>
            <person name="Barry K."/>
            <person name="Daum C."/>
            <person name="Lipzen A."/>
            <person name="Yoshinaga Y."/>
            <person name="Schmutz J."/>
            <person name="Saski C."/>
            <person name="Vermerris W."/>
            <person name="Kresovich S."/>
        </authorList>
    </citation>
    <scope>NUCLEOTIDE SEQUENCE</scope>
</reference>
<proteinExistence type="predicted"/>
<dbReference type="AlphaFoldDB" id="A0A921U0P5"/>